<organism evidence="1 2">
    <name type="scientific">Eumeta variegata</name>
    <name type="common">Bagworm moth</name>
    <name type="synonym">Eumeta japonica</name>
    <dbReference type="NCBI Taxonomy" id="151549"/>
    <lineage>
        <taxon>Eukaryota</taxon>
        <taxon>Metazoa</taxon>
        <taxon>Ecdysozoa</taxon>
        <taxon>Arthropoda</taxon>
        <taxon>Hexapoda</taxon>
        <taxon>Insecta</taxon>
        <taxon>Pterygota</taxon>
        <taxon>Neoptera</taxon>
        <taxon>Endopterygota</taxon>
        <taxon>Lepidoptera</taxon>
        <taxon>Glossata</taxon>
        <taxon>Ditrysia</taxon>
        <taxon>Tineoidea</taxon>
        <taxon>Psychidae</taxon>
        <taxon>Oiketicinae</taxon>
        <taxon>Eumeta</taxon>
    </lineage>
</organism>
<comment type="caution">
    <text evidence="1">The sequence shown here is derived from an EMBL/GenBank/DDBJ whole genome shotgun (WGS) entry which is preliminary data.</text>
</comment>
<dbReference type="AlphaFoldDB" id="A0A4C1U2R7"/>
<evidence type="ECO:0000313" key="1">
    <source>
        <dbReference type="EMBL" id="GBP20126.1"/>
    </source>
</evidence>
<evidence type="ECO:0000313" key="2">
    <source>
        <dbReference type="Proteomes" id="UP000299102"/>
    </source>
</evidence>
<reference evidence="1 2" key="1">
    <citation type="journal article" date="2019" name="Commun. Biol.">
        <title>The bagworm genome reveals a unique fibroin gene that provides high tensile strength.</title>
        <authorList>
            <person name="Kono N."/>
            <person name="Nakamura H."/>
            <person name="Ohtoshi R."/>
            <person name="Tomita M."/>
            <person name="Numata K."/>
            <person name="Arakawa K."/>
        </authorList>
    </citation>
    <scope>NUCLEOTIDE SEQUENCE [LARGE SCALE GENOMIC DNA]</scope>
</reference>
<name>A0A4C1U2R7_EUMVA</name>
<protein>
    <recommendedName>
        <fullName evidence="3">Retrovirus-related Pol polyprotein from transposon TNT 1-94</fullName>
    </recommendedName>
</protein>
<gene>
    <name evidence="1" type="ORF">EVAR_5556_1</name>
</gene>
<proteinExistence type="predicted"/>
<dbReference type="Proteomes" id="UP000299102">
    <property type="component" value="Unassembled WGS sequence"/>
</dbReference>
<accession>A0A4C1U2R7</accession>
<keyword evidence="2" id="KW-1185">Reference proteome</keyword>
<dbReference type="EMBL" id="BGZK01000115">
    <property type="protein sequence ID" value="GBP20126.1"/>
    <property type="molecule type" value="Genomic_DNA"/>
</dbReference>
<sequence length="96" mass="10885">MSSNYVVSMPKLKGRENYQEWAFAAENFLVLEGTSDYIKVTNPDEAAADAKTKAKLILTIDSSLYVHIKYVENTKELWEKLKHLFDDSGFTEGSTC</sequence>
<dbReference type="OrthoDB" id="7920740at2759"/>
<evidence type="ECO:0008006" key="3">
    <source>
        <dbReference type="Google" id="ProtNLM"/>
    </source>
</evidence>